<evidence type="ECO:0000256" key="1">
    <source>
        <dbReference type="ARBA" id="ARBA00022801"/>
    </source>
</evidence>
<feature type="signal peptide" evidence="2">
    <location>
        <begin position="1"/>
        <end position="23"/>
    </location>
</feature>
<dbReference type="InterPro" id="IPR050300">
    <property type="entry name" value="GDXG_lipolytic_enzyme"/>
</dbReference>
<evidence type="ECO:0000256" key="2">
    <source>
        <dbReference type="SAM" id="SignalP"/>
    </source>
</evidence>
<dbReference type="SUPFAM" id="SSF53474">
    <property type="entry name" value="alpha/beta-Hydrolases"/>
    <property type="match status" value="1"/>
</dbReference>
<dbReference type="PANTHER" id="PTHR48081">
    <property type="entry name" value="AB HYDROLASE SUPERFAMILY PROTEIN C4A8.06C"/>
    <property type="match status" value="1"/>
</dbReference>
<accession>A0A1I2DVH2</accession>
<gene>
    <name evidence="4" type="ORF">SAMN05216167_12087</name>
</gene>
<feature type="chain" id="PRO_5011537989" evidence="2">
    <location>
        <begin position="24"/>
        <end position="300"/>
    </location>
</feature>
<dbReference type="Gene3D" id="3.40.50.1820">
    <property type="entry name" value="alpha/beta hydrolase"/>
    <property type="match status" value="1"/>
</dbReference>
<sequence length="300" mass="33030">MKRFLMISSLAVLSQLVYISATAQSVADSSRQKIAGERTYYETLGKIYPADASVPVAETSLAGVKSYWFNKPLLNQKHIVIYLHGGMYALGSINSYWAMVSHLAKRLNLPIVYVEYSLSPEHPYPAAVNENLAVYRALQKAYPGYKFSIIGDSAGGGLAVQLVNSSVEAKLPVPASLALISPWVDLKTRNESYASKQAADPILSRKMLHDHALLYNPATNKAADPSELTFKTFPPVLVLVGTDEVLNDDAKNFYQVIKLIQPRAKLKEFEGQKHVWPVSSIDSKASVEALRDIDAFVKAN</sequence>
<dbReference type="InterPro" id="IPR013094">
    <property type="entry name" value="AB_hydrolase_3"/>
</dbReference>
<reference evidence="4 5" key="1">
    <citation type="submission" date="2016-10" db="EMBL/GenBank/DDBJ databases">
        <authorList>
            <person name="de Groot N.N."/>
        </authorList>
    </citation>
    <scope>NUCLEOTIDE SEQUENCE [LARGE SCALE GENOMIC DNA]</scope>
    <source>
        <strain evidence="4 5">DSM 26130</strain>
    </source>
</reference>
<dbReference type="AlphaFoldDB" id="A0A1I2DVH2"/>
<dbReference type="EMBL" id="FOLQ01000020">
    <property type="protein sequence ID" value="SFE84536.1"/>
    <property type="molecule type" value="Genomic_DNA"/>
</dbReference>
<dbReference type="Pfam" id="PF07859">
    <property type="entry name" value="Abhydrolase_3"/>
    <property type="match status" value="1"/>
</dbReference>
<keyword evidence="5" id="KW-1185">Reference proteome</keyword>
<evidence type="ECO:0000313" key="5">
    <source>
        <dbReference type="Proteomes" id="UP000198598"/>
    </source>
</evidence>
<proteinExistence type="predicted"/>
<name>A0A1I2DVH2_9BACT</name>
<keyword evidence="2" id="KW-0732">Signal</keyword>
<dbReference type="GO" id="GO:0016787">
    <property type="term" value="F:hydrolase activity"/>
    <property type="evidence" value="ECO:0007669"/>
    <property type="project" value="UniProtKB-KW"/>
</dbReference>
<keyword evidence="1" id="KW-0378">Hydrolase</keyword>
<dbReference type="STRING" id="662367.SAMN05216167_12087"/>
<evidence type="ECO:0000259" key="3">
    <source>
        <dbReference type="Pfam" id="PF07859"/>
    </source>
</evidence>
<protein>
    <submittedName>
        <fullName evidence="4">Acetyl esterase/lipase</fullName>
    </submittedName>
</protein>
<dbReference type="Proteomes" id="UP000198598">
    <property type="component" value="Unassembled WGS sequence"/>
</dbReference>
<dbReference type="OrthoDB" id="9815425at2"/>
<dbReference type="RefSeq" id="WP_093832990.1">
    <property type="nucleotide sequence ID" value="NZ_FOLQ01000020.1"/>
</dbReference>
<evidence type="ECO:0000313" key="4">
    <source>
        <dbReference type="EMBL" id="SFE84536.1"/>
    </source>
</evidence>
<dbReference type="InterPro" id="IPR029058">
    <property type="entry name" value="AB_hydrolase_fold"/>
</dbReference>
<feature type="domain" description="Alpha/beta hydrolase fold-3" evidence="3">
    <location>
        <begin position="80"/>
        <end position="276"/>
    </location>
</feature>
<organism evidence="4 5">
    <name type="scientific">Spirosoma endophyticum</name>
    <dbReference type="NCBI Taxonomy" id="662367"/>
    <lineage>
        <taxon>Bacteria</taxon>
        <taxon>Pseudomonadati</taxon>
        <taxon>Bacteroidota</taxon>
        <taxon>Cytophagia</taxon>
        <taxon>Cytophagales</taxon>
        <taxon>Cytophagaceae</taxon>
        <taxon>Spirosoma</taxon>
    </lineage>
</organism>
<dbReference type="PANTHER" id="PTHR48081:SF8">
    <property type="entry name" value="ALPHA_BETA HYDROLASE FOLD-3 DOMAIN-CONTAINING PROTEIN-RELATED"/>
    <property type="match status" value="1"/>
</dbReference>